<reference evidence="1 2" key="1">
    <citation type="submission" date="2020-04" db="EMBL/GenBank/DDBJ databases">
        <authorList>
            <person name="De Canck E."/>
        </authorList>
    </citation>
    <scope>NUCLEOTIDE SEQUENCE [LARGE SCALE GENOMIC DNA]</scope>
    <source>
        <strain evidence="1 2">LMG 27177</strain>
    </source>
</reference>
<gene>
    <name evidence="1" type="ORF">LMG27177_05666</name>
</gene>
<accession>A0A6J5GTH6</accession>
<dbReference type="RefSeq" id="WP_175164847.1">
    <property type="nucleotide sequence ID" value="NZ_CADIKI010000020.1"/>
</dbReference>
<evidence type="ECO:0000313" key="1">
    <source>
        <dbReference type="EMBL" id="CAB3804533.1"/>
    </source>
</evidence>
<proteinExistence type="predicted"/>
<evidence type="ECO:0008006" key="3">
    <source>
        <dbReference type="Google" id="ProtNLM"/>
    </source>
</evidence>
<dbReference type="Proteomes" id="UP000494252">
    <property type="component" value="Unassembled WGS sequence"/>
</dbReference>
<dbReference type="EMBL" id="CADIKI010000020">
    <property type="protein sequence ID" value="CAB3804533.1"/>
    <property type="molecule type" value="Genomic_DNA"/>
</dbReference>
<sequence>MKSDTARRIGQWASAPLVFVLAQIRFLPNASATPEQLRDAIIKRAGSKFPTINQTSALNFEITLDAPAPSPQRAVPLVIYDLVNNDVDAMVRIQQGSLTYAVTSYVDSRQFRSEWLEITDALTDVDVTSVMRLGLRYVDFIIPQLGRKPEEYVKAPWNLAGVPALPGALRGPDLNVSMMDVAYPQGRLRLQFMRGFGVPSLPMDLQGMLTPRQESPSVVHAECGVIDSDRWIDGNELSVDRAALDKLFTQMHTDVSAAFRAMITPLAAEEWNPTNVEGRTS</sequence>
<dbReference type="NCBIfam" id="TIGR04255">
    <property type="entry name" value="sporadTIGR04255"/>
    <property type="match status" value="1"/>
</dbReference>
<keyword evidence="2" id="KW-1185">Reference proteome</keyword>
<evidence type="ECO:0000313" key="2">
    <source>
        <dbReference type="Proteomes" id="UP000494252"/>
    </source>
</evidence>
<organism evidence="1 2">
    <name type="scientific">Paraburkholderia fynbosensis</name>
    <dbReference type="NCBI Taxonomy" id="1200993"/>
    <lineage>
        <taxon>Bacteria</taxon>
        <taxon>Pseudomonadati</taxon>
        <taxon>Pseudomonadota</taxon>
        <taxon>Betaproteobacteria</taxon>
        <taxon>Burkholderiales</taxon>
        <taxon>Burkholderiaceae</taxon>
        <taxon>Paraburkholderia</taxon>
    </lineage>
</organism>
<name>A0A6J5GTH6_9BURK</name>
<dbReference type="InterPro" id="IPR026349">
    <property type="entry name" value="CHP04255"/>
</dbReference>
<dbReference type="AlphaFoldDB" id="A0A6J5GTH6"/>
<protein>
    <recommendedName>
        <fullName evidence="3">TIGR04255 family protein</fullName>
    </recommendedName>
</protein>